<reference evidence="2" key="1">
    <citation type="submission" date="2020-05" db="EMBL/GenBank/DDBJ databases">
        <authorList>
            <person name="Chiriac C."/>
            <person name="Salcher M."/>
            <person name="Ghai R."/>
            <person name="Kavagutti S V."/>
        </authorList>
    </citation>
    <scope>NUCLEOTIDE SEQUENCE</scope>
</reference>
<protein>
    <submittedName>
        <fullName evidence="2">Unannotated protein</fullName>
    </submittedName>
</protein>
<evidence type="ECO:0000313" key="2">
    <source>
        <dbReference type="EMBL" id="CAB4907592.1"/>
    </source>
</evidence>
<organism evidence="2">
    <name type="scientific">freshwater metagenome</name>
    <dbReference type="NCBI Taxonomy" id="449393"/>
    <lineage>
        <taxon>unclassified sequences</taxon>
        <taxon>metagenomes</taxon>
        <taxon>ecological metagenomes</taxon>
    </lineage>
</organism>
<dbReference type="EMBL" id="CAFBLX010000234">
    <property type="protein sequence ID" value="CAB4907592.1"/>
    <property type="molecule type" value="Genomic_DNA"/>
</dbReference>
<feature type="region of interest" description="Disordered" evidence="1">
    <location>
        <begin position="44"/>
        <end position="81"/>
    </location>
</feature>
<gene>
    <name evidence="2" type="ORF">UFOPK3472_02819</name>
</gene>
<proteinExistence type="predicted"/>
<dbReference type="AlphaFoldDB" id="A0A6J7GHV3"/>
<feature type="compositionally biased region" description="Low complexity" evidence="1">
    <location>
        <begin position="71"/>
        <end position="81"/>
    </location>
</feature>
<name>A0A6J7GHV3_9ZZZZ</name>
<evidence type="ECO:0000256" key="1">
    <source>
        <dbReference type="SAM" id="MobiDB-lite"/>
    </source>
</evidence>
<accession>A0A6J7GHV3</accession>
<sequence>MAPIGLRAIPAAAAIAPMTTAIPMNRASLSEVPNVSMAHSRTGAGLLSTAEEPTAVSGDEFGPMGTAINSPTPRTTPAAMMPDSARFPVLTESNVSELVVRGIS</sequence>